<feature type="transmembrane region" description="Helical" evidence="1">
    <location>
        <begin position="12"/>
        <end position="32"/>
    </location>
</feature>
<protein>
    <submittedName>
        <fullName evidence="2">Uncharacterized protein</fullName>
    </submittedName>
</protein>
<keyword evidence="1" id="KW-0812">Transmembrane</keyword>
<dbReference type="AlphaFoldDB" id="A0A1I5AHK7"/>
<evidence type="ECO:0000313" key="2">
    <source>
        <dbReference type="EMBL" id="SFN61961.1"/>
    </source>
</evidence>
<evidence type="ECO:0000313" key="3">
    <source>
        <dbReference type="Proteomes" id="UP000198867"/>
    </source>
</evidence>
<evidence type="ECO:0000256" key="1">
    <source>
        <dbReference type="SAM" id="Phobius"/>
    </source>
</evidence>
<dbReference type="Proteomes" id="UP000198867">
    <property type="component" value="Unassembled WGS sequence"/>
</dbReference>
<gene>
    <name evidence="2" type="ORF">SAMN05216219_1472</name>
</gene>
<proteinExistence type="predicted"/>
<accession>A0A1I5AHK7</accession>
<organism evidence="2 3">
    <name type="scientific">Mycetocola miduiensis</name>
    <dbReference type="NCBI Taxonomy" id="995034"/>
    <lineage>
        <taxon>Bacteria</taxon>
        <taxon>Bacillati</taxon>
        <taxon>Actinomycetota</taxon>
        <taxon>Actinomycetes</taxon>
        <taxon>Micrococcales</taxon>
        <taxon>Microbacteriaceae</taxon>
        <taxon>Mycetocola</taxon>
    </lineage>
</organism>
<dbReference type="EMBL" id="FOVM01000003">
    <property type="protein sequence ID" value="SFN61961.1"/>
    <property type="molecule type" value="Genomic_DNA"/>
</dbReference>
<keyword evidence="1" id="KW-0472">Membrane</keyword>
<name>A0A1I5AHK7_9MICO</name>
<reference evidence="3" key="1">
    <citation type="submission" date="2016-10" db="EMBL/GenBank/DDBJ databases">
        <authorList>
            <person name="Varghese N."/>
            <person name="Submissions S."/>
        </authorList>
    </citation>
    <scope>NUCLEOTIDE SEQUENCE [LARGE SCALE GENOMIC DNA]</scope>
    <source>
        <strain evidence="3">CGMCC 1.11101</strain>
    </source>
</reference>
<keyword evidence="3" id="KW-1185">Reference proteome</keyword>
<feature type="transmembrane region" description="Helical" evidence="1">
    <location>
        <begin position="90"/>
        <end position="109"/>
    </location>
</feature>
<keyword evidence="1" id="KW-1133">Transmembrane helix</keyword>
<sequence length="149" mass="15742">MSHVPLDRLSAVGRLLMVAFLVGSVLIGFLALHAVSGAHGMETIASSKTHSHADDEAAHQTAFTAQSITSQSGAIAQDVSCDQRCALDNALIAMMTVLLLVLTALKVLARHPDIKRLLVGGLQWSVHAIAAGRQHSYLPSLTVLSISRT</sequence>
<dbReference type="RefSeq" id="WP_143095024.1">
    <property type="nucleotide sequence ID" value="NZ_FOVM01000003.1"/>
</dbReference>